<dbReference type="NCBIfam" id="TIGR02782">
    <property type="entry name" value="TrbB_P"/>
    <property type="match status" value="1"/>
</dbReference>
<dbReference type="PANTHER" id="PTHR30486">
    <property type="entry name" value="TWITCHING MOTILITY PROTEIN PILT"/>
    <property type="match status" value="1"/>
</dbReference>
<dbReference type="Gene3D" id="3.40.50.300">
    <property type="entry name" value="P-loop containing nucleotide triphosphate hydrolases"/>
    <property type="match status" value="1"/>
</dbReference>
<dbReference type="Proteomes" id="UP000831485">
    <property type="component" value="Chromosome"/>
</dbReference>
<accession>A0ABY4LN01</accession>
<reference evidence="3" key="1">
    <citation type="submission" date="2022-04" db="EMBL/GenBank/DDBJ databases">
        <authorList>
            <person name="Liu G."/>
        </authorList>
    </citation>
    <scope>NUCLEOTIDE SEQUENCE</scope>
    <source>
        <strain evidence="3">RG22</strain>
    </source>
</reference>
<dbReference type="RefSeq" id="WP_248647258.1">
    <property type="nucleotide sequence ID" value="NZ_CP096574.1"/>
</dbReference>
<dbReference type="InterPro" id="IPR027417">
    <property type="entry name" value="P-loop_NTPase"/>
</dbReference>
<keyword evidence="4" id="KW-1185">Reference proteome</keyword>
<evidence type="ECO:0000256" key="1">
    <source>
        <dbReference type="ARBA" id="ARBA00006611"/>
    </source>
</evidence>
<feature type="domain" description="Bacterial type II secretion system protein E" evidence="2">
    <location>
        <begin position="115"/>
        <end position="295"/>
    </location>
</feature>
<sequence length="325" mass="34792">MTEKPVSPHGNKCQDTSSERLITMLTTAVGPQLGDLLRDDQVVEVMLNPDGKLWVDRLGTGRACTGLTVCCQDAERIIKLVASGTGGEVNEHAPILSAEFPGTGSRFQGLLPPVVTAPVFTIRKKALMIFSLAEYVTQGILTEGHKEVLIRAVAEKKNILITGGTGSGKTTLVNAILDEIARSGDRIVIIEDTLELQCSAPDTVFLRAREGVASMNDLLKATMRLRPDRIVVGEVRGGEALSLLKAWNTGHPGGCATVHANNAMGGLIRLEQLIQEAAVSVSKDLVAAAVDIIVHVERCGNGRIVREVVEVFEVQDGKYRLTAAE</sequence>
<dbReference type="SUPFAM" id="SSF52540">
    <property type="entry name" value="P-loop containing nucleoside triphosphate hydrolases"/>
    <property type="match status" value="1"/>
</dbReference>
<organism evidence="3 4">
    <name type="scientific">Geomonas paludis</name>
    <dbReference type="NCBI Taxonomy" id="2740185"/>
    <lineage>
        <taxon>Bacteria</taxon>
        <taxon>Pseudomonadati</taxon>
        <taxon>Thermodesulfobacteriota</taxon>
        <taxon>Desulfuromonadia</taxon>
        <taxon>Geobacterales</taxon>
        <taxon>Geobacteraceae</taxon>
        <taxon>Geomonas</taxon>
    </lineage>
</organism>
<gene>
    <name evidence="3" type="primary">trbB</name>
    <name evidence="3" type="ORF">M1B72_09210</name>
</gene>
<protein>
    <submittedName>
        <fullName evidence="3">P-type conjugative transfer ATPase TrbB</fullName>
    </submittedName>
</protein>
<dbReference type="InterPro" id="IPR050921">
    <property type="entry name" value="T4SS_GSP_E_ATPase"/>
</dbReference>
<dbReference type="PANTHER" id="PTHR30486:SF6">
    <property type="entry name" value="TYPE IV PILUS RETRACTATION ATPASE PILT"/>
    <property type="match status" value="1"/>
</dbReference>
<evidence type="ECO:0000313" key="3">
    <source>
        <dbReference type="EMBL" id="UPU37868.1"/>
    </source>
</evidence>
<comment type="similarity">
    <text evidence="1">Belongs to the GSP E family.</text>
</comment>
<evidence type="ECO:0000259" key="2">
    <source>
        <dbReference type="Pfam" id="PF00437"/>
    </source>
</evidence>
<name>A0ABY4LN01_9BACT</name>
<evidence type="ECO:0000313" key="4">
    <source>
        <dbReference type="Proteomes" id="UP000831485"/>
    </source>
</evidence>
<dbReference type="InterPro" id="IPR001482">
    <property type="entry name" value="T2SS/T4SS_dom"/>
</dbReference>
<dbReference type="CDD" id="cd01130">
    <property type="entry name" value="VirB11-like_ATPase"/>
    <property type="match status" value="1"/>
</dbReference>
<dbReference type="InterPro" id="IPR014149">
    <property type="entry name" value="Conjug-transfer_TrbB"/>
</dbReference>
<dbReference type="Gene3D" id="3.30.450.90">
    <property type="match status" value="1"/>
</dbReference>
<dbReference type="EMBL" id="CP096574">
    <property type="protein sequence ID" value="UPU37868.1"/>
    <property type="molecule type" value="Genomic_DNA"/>
</dbReference>
<dbReference type="Pfam" id="PF00437">
    <property type="entry name" value="T2SSE"/>
    <property type="match status" value="1"/>
</dbReference>
<proteinExistence type="inferred from homology"/>